<evidence type="ECO:0000256" key="6">
    <source>
        <dbReference type="ARBA" id="ARBA00022840"/>
    </source>
</evidence>
<dbReference type="SUPFAM" id="SSF56059">
    <property type="entry name" value="Glutathione synthetase ATP-binding domain-like"/>
    <property type="match status" value="1"/>
</dbReference>
<keyword evidence="6 9" id="KW-0067">ATP-binding</keyword>
<feature type="binding site" evidence="10">
    <location>
        <position position="167"/>
    </location>
    <ligand>
        <name>ATP</name>
        <dbReference type="ChEBI" id="CHEBI:30616"/>
    </ligand>
</feature>
<keyword evidence="3 9" id="KW-0479">Metal-binding</keyword>
<keyword evidence="2 9" id="KW-0808">Transferase</keyword>
<keyword evidence="7 9" id="KW-0460">Magnesium</keyword>
<comment type="caution">
    <text evidence="14">The sequence shown here is derived from an EMBL/GenBank/DDBJ whole genome shotgun (WGS) entry which is preliminary data.</text>
</comment>
<evidence type="ECO:0000313" key="15">
    <source>
        <dbReference type="Proteomes" id="UP001165085"/>
    </source>
</evidence>
<feature type="domain" description="ATP-grasp" evidence="13">
    <location>
        <begin position="129"/>
        <end position="334"/>
    </location>
</feature>
<comment type="similarity">
    <text evidence="1 9">Belongs to the ITPK1 family.</text>
</comment>
<keyword evidence="4 9" id="KW-0547">Nucleotide-binding</keyword>
<feature type="binding site" evidence="10">
    <location>
        <position position="306"/>
    </location>
    <ligand>
        <name>1D-myo-inositol 1,3,4-trisphosphate</name>
        <dbReference type="ChEBI" id="CHEBI:58414"/>
    </ligand>
</feature>
<proteinExistence type="inferred from homology"/>
<feature type="binding site" evidence="11">
    <location>
        <position position="290"/>
    </location>
    <ligand>
        <name>Mg(2+)</name>
        <dbReference type="ChEBI" id="CHEBI:18420"/>
        <label>1</label>
    </ligand>
</feature>
<feature type="binding site" evidence="11">
    <location>
        <position position="304"/>
    </location>
    <ligand>
        <name>Mg(2+)</name>
        <dbReference type="ChEBI" id="CHEBI:18420"/>
        <label>2</label>
    </ligand>
</feature>
<evidence type="ECO:0000259" key="13">
    <source>
        <dbReference type="PROSITE" id="PS50975"/>
    </source>
</evidence>
<evidence type="ECO:0000256" key="8">
    <source>
        <dbReference type="ARBA" id="ARBA00023235"/>
    </source>
</evidence>
<feature type="binding site" evidence="10">
    <location>
        <position position="124"/>
    </location>
    <ligand>
        <name>ATP</name>
        <dbReference type="ChEBI" id="CHEBI:30616"/>
    </ligand>
</feature>
<feature type="binding site" evidence="10">
    <location>
        <position position="178"/>
    </location>
    <ligand>
        <name>1D-myo-inositol 1,3,4-trisphosphate</name>
        <dbReference type="ChEBI" id="CHEBI:58414"/>
    </ligand>
</feature>
<keyword evidence="15" id="KW-1185">Reference proteome</keyword>
<dbReference type="Gene3D" id="3.30.470.20">
    <property type="entry name" value="ATP-grasp fold, B domain"/>
    <property type="match status" value="1"/>
</dbReference>
<feature type="binding site" evidence="10">
    <location>
        <position position="80"/>
    </location>
    <ligand>
        <name>1D-myo-inositol 1,3,4-trisphosphate</name>
        <dbReference type="ChEBI" id="CHEBI:58414"/>
    </ligand>
</feature>
<evidence type="ECO:0000256" key="5">
    <source>
        <dbReference type="ARBA" id="ARBA00022777"/>
    </source>
</evidence>
<dbReference type="GO" id="GO:0016853">
    <property type="term" value="F:isomerase activity"/>
    <property type="evidence" value="ECO:0007669"/>
    <property type="project" value="UniProtKB-KW"/>
</dbReference>
<evidence type="ECO:0000313" key="14">
    <source>
        <dbReference type="EMBL" id="GMH58330.1"/>
    </source>
</evidence>
<sequence>MTESVTESSEGTPSEGSEEDDMSEGSAQTDESWEGGQVWETGVQGKDRKERILKFINIDPSYPIPPQLPPNTHLHCLIHKLTEDILTSSSPISSSRLSNLETYCSQNKTTLIDPPSSVAHLMNRDTIQKKLTKCLGREKVPKWIVFEEGGGEEDVEEGGLEYPIICKPLDAAGTPGSHRMSIIMSPSGLVSLPPRSILQSYINHSSLLFKTYVLGSNVRVFTRKSLPNIKGGEGRLEFDSQKEYPGWKDFGMDSYEEVKEEDKPILERGVYEEIAERIREEFGVSLFGFDVVVGSGDGEVRVVDVNYFPSYKEMLGEVPGLLREFLEEKGEVAEPY</sequence>
<dbReference type="GO" id="GO:0052725">
    <property type="term" value="F:inositol-1,3,4-trisphosphate 6-kinase activity"/>
    <property type="evidence" value="ECO:0007669"/>
    <property type="project" value="InterPro"/>
</dbReference>
<dbReference type="InterPro" id="IPR011761">
    <property type="entry name" value="ATP-grasp"/>
</dbReference>
<dbReference type="GO" id="GO:0000287">
    <property type="term" value="F:magnesium ion binding"/>
    <property type="evidence" value="ECO:0007669"/>
    <property type="project" value="InterPro"/>
</dbReference>
<feature type="binding site" evidence="10">
    <location>
        <position position="310"/>
    </location>
    <ligand>
        <name>1D-myo-inositol 1,3,4-trisphosphate</name>
        <dbReference type="ChEBI" id="CHEBI:58414"/>
    </ligand>
</feature>
<name>A0A9W6ZYT8_9STRA</name>
<dbReference type="GO" id="GO:0052726">
    <property type="term" value="F:inositol-1,3,4-trisphosphate 5-kinase activity"/>
    <property type="evidence" value="ECO:0007669"/>
    <property type="project" value="InterPro"/>
</dbReference>
<comment type="cofactor">
    <cofactor evidence="9 11">
        <name>Mg(2+)</name>
        <dbReference type="ChEBI" id="CHEBI:18420"/>
    </cofactor>
    <text evidence="9 11">Binds 2 magnesium ions per subunit.</text>
</comment>
<dbReference type="InterPro" id="IPR040464">
    <property type="entry name" value="InsP(3)kin_ATP-grasp"/>
</dbReference>
<dbReference type="GO" id="GO:0047325">
    <property type="term" value="F:inositol-3,4,5,6-tetrakisphosphate 1-kinase activity"/>
    <property type="evidence" value="ECO:0007669"/>
    <property type="project" value="UniProtKB-EC"/>
</dbReference>
<dbReference type="Proteomes" id="UP001165085">
    <property type="component" value="Unassembled WGS sequence"/>
</dbReference>
<comment type="catalytic activity">
    <reaction evidence="9">
        <text>1D-myo-inositol 3,4,5,6-tetrakisphosphate + ATP = 1D-myo-inositol 1,3,4,5,6-pentakisphosphate + ADP + H(+)</text>
        <dbReference type="Rhea" id="RHEA:12452"/>
        <dbReference type="ChEBI" id="CHEBI:15378"/>
        <dbReference type="ChEBI" id="CHEBI:30616"/>
        <dbReference type="ChEBI" id="CHEBI:57539"/>
        <dbReference type="ChEBI" id="CHEBI:57733"/>
        <dbReference type="ChEBI" id="CHEBI:456216"/>
        <dbReference type="EC" id="2.7.1.134"/>
    </reaction>
</comment>
<evidence type="ECO:0000256" key="3">
    <source>
        <dbReference type="ARBA" id="ARBA00022723"/>
    </source>
</evidence>
<dbReference type="GO" id="GO:0032957">
    <property type="term" value="P:inositol trisphosphate metabolic process"/>
    <property type="evidence" value="ECO:0007669"/>
    <property type="project" value="InterPro"/>
</dbReference>
<dbReference type="EC" id="2.7.1.134" evidence="9"/>
<dbReference type="GO" id="GO:0005524">
    <property type="term" value="F:ATP binding"/>
    <property type="evidence" value="ECO:0007669"/>
    <property type="project" value="UniProtKB-UniRule"/>
</dbReference>
<protein>
    <recommendedName>
        <fullName evidence="9">Inositol-tetrakisphosphate 1-kinase</fullName>
        <ecNumber evidence="9">2.7.1.134</ecNumber>
    </recommendedName>
</protein>
<feature type="binding site" evidence="11">
    <location>
        <position position="306"/>
    </location>
    <ligand>
        <name>Mg(2+)</name>
        <dbReference type="ChEBI" id="CHEBI:18420"/>
        <label>2</label>
    </ligand>
</feature>
<dbReference type="InterPro" id="IPR008656">
    <property type="entry name" value="Inositol_tetrakis-P_1-kinase"/>
</dbReference>
<evidence type="ECO:0000256" key="12">
    <source>
        <dbReference type="SAM" id="MobiDB-lite"/>
    </source>
</evidence>
<dbReference type="AlphaFoldDB" id="A0A9W6ZYT8"/>
<dbReference type="PANTHER" id="PTHR14217">
    <property type="entry name" value="INOSITOL-TETRAKISPHOSPHATE 1-KINASE"/>
    <property type="match status" value="1"/>
</dbReference>
<evidence type="ECO:0000256" key="10">
    <source>
        <dbReference type="PIRSR" id="PIRSR038186-1"/>
    </source>
</evidence>
<dbReference type="GO" id="GO:0005737">
    <property type="term" value="C:cytoplasm"/>
    <property type="evidence" value="ECO:0007669"/>
    <property type="project" value="TreeGrafter"/>
</dbReference>
<feature type="binding site" evidence="10">
    <location>
        <position position="210"/>
    </location>
    <ligand>
        <name>1D-myo-inositol 1,3,4-trisphosphate</name>
        <dbReference type="ChEBI" id="CHEBI:58414"/>
    </ligand>
</feature>
<accession>A0A9W6ZYT8</accession>
<evidence type="ECO:0000256" key="4">
    <source>
        <dbReference type="ARBA" id="ARBA00022741"/>
    </source>
</evidence>
<evidence type="ECO:0000256" key="11">
    <source>
        <dbReference type="PIRSR" id="PIRSR038186-2"/>
    </source>
</evidence>
<feature type="binding site" evidence="10">
    <location>
        <position position="225"/>
    </location>
    <ligand>
        <name>ATP</name>
        <dbReference type="ChEBI" id="CHEBI:30616"/>
    </ligand>
</feature>
<evidence type="ECO:0000256" key="2">
    <source>
        <dbReference type="ARBA" id="ARBA00022679"/>
    </source>
</evidence>
<comment type="subunit">
    <text evidence="9">Monomer.</text>
</comment>
<feature type="compositionally biased region" description="Low complexity" evidence="12">
    <location>
        <begin position="1"/>
        <end position="15"/>
    </location>
</feature>
<dbReference type="PIRSF" id="PIRSF038186">
    <property type="entry name" value="ITPK"/>
    <property type="match status" value="1"/>
</dbReference>
<keyword evidence="8" id="KW-0413">Isomerase</keyword>
<feature type="binding site" evidence="10">
    <location>
        <begin position="199"/>
        <end position="210"/>
    </location>
    <ligand>
        <name>ATP</name>
        <dbReference type="ChEBI" id="CHEBI:30616"/>
    </ligand>
</feature>
<keyword evidence="5 9" id="KW-0418">Kinase</keyword>
<dbReference type="Pfam" id="PF05770">
    <property type="entry name" value="Ins134_P3_kin"/>
    <property type="match status" value="1"/>
</dbReference>
<evidence type="ECO:0000256" key="1">
    <source>
        <dbReference type="ARBA" id="ARBA00009601"/>
    </source>
</evidence>
<dbReference type="PROSITE" id="PS50975">
    <property type="entry name" value="ATP_GRASP"/>
    <property type="match status" value="1"/>
</dbReference>
<feature type="region of interest" description="Disordered" evidence="12">
    <location>
        <begin position="1"/>
        <end position="44"/>
    </location>
</feature>
<organism evidence="14 15">
    <name type="scientific">Triparma strigata</name>
    <dbReference type="NCBI Taxonomy" id="1606541"/>
    <lineage>
        <taxon>Eukaryota</taxon>
        <taxon>Sar</taxon>
        <taxon>Stramenopiles</taxon>
        <taxon>Ochrophyta</taxon>
        <taxon>Bolidophyceae</taxon>
        <taxon>Parmales</taxon>
        <taxon>Triparmaceae</taxon>
        <taxon>Triparma</taxon>
    </lineage>
</organism>
<evidence type="ECO:0000256" key="7">
    <source>
        <dbReference type="ARBA" id="ARBA00022842"/>
    </source>
</evidence>
<dbReference type="EMBL" id="BRXY01000052">
    <property type="protein sequence ID" value="GMH58330.1"/>
    <property type="molecule type" value="Genomic_DNA"/>
</dbReference>
<evidence type="ECO:0000256" key="9">
    <source>
        <dbReference type="PIRNR" id="PIRNR038186"/>
    </source>
</evidence>
<dbReference type="OrthoDB" id="25308at2759"/>
<comment type="function">
    <text evidence="9">Kinase that can phosphorylate various inositol polyphosphate such as Ins(3,4,5,6)P4 or Ins(1,3,4)P3.</text>
</comment>
<gene>
    <name evidence="14" type="ORF">TrST_g9610</name>
</gene>
<feature type="binding site" evidence="11">
    <location>
        <position position="304"/>
    </location>
    <ligand>
        <name>Mg(2+)</name>
        <dbReference type="ChEBI" id="CHEBI:18420"/>
        <label>1</label>
    </ligand>
</feature>
<reference evidence="15" key="1">
    <citation type="journal article" date="2023" name="Commun. Biol.">
        <title>Genome analysis of Parmales, the sister group of diatoms, reveals the evolutionary specialization of diatoms from phago-mixotrophs to photoautotrophs.</title>
        <authorList>
            <person name="Ban H."/>
            <person name="Sato S."/>
            <person name="Yoshikawa S."/>
            <person name="Yamada K."/>
            <person name="Nakamura Y."/>
            <person name="Ichinomiya M."/>
            <person name="Sato N."/>
            <person name="Blanc-Mathieu R."/>
            <person name="Endo H."/>
            <person name="Kuwata A."/>
            <person name="Ogata H."/>
        </authorList>
    </citation>
    <scope>NUCLEOTIDE SEQUENCE [LARGE SCALE GENOMIC DNA]</scope>
    <source>
        <strain evidence="15">NIES 3701</strain>
    </source>
</reference>
<dbReference type="PANTHER" id="PTHR14217:SF1">
    <property type="entry name" value="INOSITOL-TETRAKISPHOSPHATE 1-KINASE"/>
    <property type="match status" value="1"/>
</dbReference>